<dbReference type="Pfam" id="PF01568">
    <property type="entry name" value="Molydop_binding"/>
    <property type="match status" value="1"/>
</dbReference>
<organism evidence="2 3">
    <name type="scientific">Anaeroselena agilis</name>
    <dbReference type="NCBI Taxonomy" id="3063788"/>
    <lineage>
        <taxon>Bacteria</taxon>
        <taxon>Bacillati</taxon>
        <taxon>Bacillota</taxon>
        <taxon>Negativicutes</taxon>
        <taxon>Acetonemataceae</taxon>
        <taxon>Anaeroselena</taxon>
    </lineage>
</organism>
<gene>
    <name evidence="2" type="ORF">Q4T40_14155</name>
</gene>
<evidence type="ECO:0000313" key="2">
    <source>
        <dbReference type="EMBL" id="MDT8902388.1"/>
    </source>
</evidence>
<sequence length="91" mass="8892">MDVSAALADELALAGGDEVTVASPRGTVRARVRVSDALKPLTAGGRTVHTVAMPLGKAATALGVNAITSAAADPTAGTPAAKTCLVAVRKA</sequence>
<dbReference type="Gene3D" id="2.40.40.20">
    <property type="match status" value="1"/>
</dbReference>
<reference evidence="2 3" key="1">
    <citation type="submission" date="2023-07" db="EMBL/GenBank/DDBJ databases">
        <title>The novel representative of Negativicutes class, Anaeroselena agilis gen. nov. sp. nov.</title>
        <authorList>
            <person name="Prokofeva M.I."/>
            <person name="Elcheninov A.G."/>
            <person name="Klyukina A."/>
            <person name="Kublanov I.V."/>
            <person name="Frolov E.N."/>
            <person name="Podosokorskaya O.A."/>
        </authorList>
    </citation>
    <scope>NUCLEOTIDE SEQUENCE [LARGE SCALE GENOMIC DNA]</scope>
    <source>
        <strain evidence="2 3">4137-cl</strain>
    </source>
</reference>
<dbReference type="Proteomes" id="UP001254848">
    <property type="component" value="Unassembled WGS sequence"/>
</dbReference>
<comment type="caution">
    <text evidence="2">The sequence shown here is derived from an EMBL/GenBank/DDBJ whole genome shotgun (WGS) entry which is preliminary data.</text>
</comment>
<dbReference type="InterPro" id="IPR009010">
    <property type="entry name" value="Asp_de-COase-like_dom_sf"/>
</dbReference>
<accession>A0ABU3P1H2</accession>
<dbReference type="EMBL" id="JAUOZS010000001">
    <property type="protein sequence ID" value="MDT8902388.1"/>
    <property type="molecule type" value="Genomic_DNA"/>
</dbReference>
<evidence type="ECO:0000313" key="3">
    <source>
        <dbReference type="Proteomes" id="UP001254848"/>
    </source>
</evidence>
<protein>
    <submittedName>
        <fullName evidence="2">Molybdopterin dinucleotide binding domain-containing protein</fullName>
    </submittedName>
</protein>
<evidence type="ECO:0000259" key="1">
    <source>
        <dbReference type="Pfam" id="PF01568"/>
    </source>
</evidence>
<keyword evidence="3" id="KW-1185">Reference proteome</keyword>
<feature type="domain" description="Molybdopterin dinucleotide-binding" evidence="1">
    <location>
        <begin position="3"/>
        <end position="84"/>
    </location>
</feature>
<proteinExistence type="predicted"/>
<name>A0ABU3P1H2_9FIRM</name>
<dbReference type="InterPro" id="IPR006657">
    <property type="entry name" value="MoPterin_dinucl-bd_dom"/>
</dbReference>
<dbReference type="SUPFAM" id="SSF50692">
    <property type="entry name" value="ADC-like"/>
    <property type="match status" value="1"/>
</dbReference>